<feature type="transmembrane region" description="Helical" evidence="1">
    <location>
        <begin position="85"/>
        <end position="117"/>
    </location>
</feature>
<dbReference type="InterPro" id="IPR007403">
    <property type="entry name" value="DUF456"/>
</dbReference>
<name>A0ABD5RSE3_9EURY</name>
<accession>A0ABD5RSE3</accession>
<evidence type="ECO:0000313" key="3">
    <source>
        <dbReference type="Proteomes" id="UP001596099"/>
    </source>
</evidence>
<sequence>MVEPLGWIALGLLVLAVVGAVAPLIPGALLSFAGILLYWYSTGYASPSTYVVVVLSLVALGTAAVDYFGGALAAKAGGASTLSTLVASVVGIVLLFLTGPVGLILGVTVSVFVVEYWRNRDARQSARATLYAAIGILASTVVQVLTTLSLLVAMLFVAFA</sequence>
<organism evidence="2 3">
    <name type="scientific">Halomarina salina</name>
    <dbReference type="NCBI Taxonomy" id="1872699"/>
    <lineage>
        <taxon>Archaea</taxon>
        <taxon>Methanobacteriati</taxon>
        <taxon>Methanobacteriota</taxon>
        <taxon>Stenosarchaea group</taxon>
        <taxon>Halobacteria</taxon>
        <taxon>Halobacteriales</taxon>
        <taxon>Natronomonadaceae</taxon>
        <taxon>Halomarina</taxon>
    </lineage>
</organism>
<evidence type="ECO:0000313" key="2">
    <source>
        <dbReference type="EMBL" id="MFC5973373.1"/>
    </source>
</evidence>
<proteinExistence type="predicted"/>
<feature type="transmembrane region" description="Helical" evidence="1">
    <location>
        <begin position="6"/>
        <end position="39"/>
    </location>
</feature>
<dbReference type="Proteomes" id="UP001596099">
    <property type="component" value="Unassembled WGS sequence"/>
</dbReference>
<keyword evidence="1" id="KW-0472">Membrane</keyword>
<keyword evidence="3" id="KW-1185">Reference proteome</keyword>
<evidence type="ECO:0000256" key="1">
    <source>
        <dbReference type="SAM" id="Phobius"/>
    </source>
</evidence>
<dbReference type="PANTHER" id="PTHR39165:SF1">
    <property type="entry name" value="DUF456 DOMAIN-CONTAINING PROTEIN"/>
    <property type="match status" value="1"/>
</dbReference>
<gene>
    <name evidence="2" type="ORF">ACFPYI_18745</name>
</gene>
<reference evidence="2 3" key="1">
    <citation type="journal article" date="2019" name="Int. J. Syst. Evol. Microbiol.">
        <title>The Global Catalogue of Microorganisms (GCM) 10K type strain sequencing project: providing services to taxonomists for standard genome sequencing and annotation.</title>
        <authorList>
            <consortium name="The Broad Institute Genomics Platform"/>
            <consortium name="The Broad Institute Genome Sequencing Center for Infectious Disease"/>
            <person name="Wu L."/>
            <person name="Ma J."/>
        </authorList>
    </citation>
    <scope>NUCLEOTIDE SEQUENCE [LARGE SCALE GENOMIC DNA]</scope>
    <source>
        <strain evidence="2 3">CGMCC 1.12543</strain>
    </source>
</reference>
<comment type="caution">
    <text evidence="2">The sequence shown here is derived from an EMBL/GenBank/DDBJ whole genome shotgun (WGS) entry which is preliminary data.</text>
</comment>
<feature type="transmembrane region" description="Helical" evidence="1">
    <location>
        <begin position="129"/>
        <end position="159"/>
    </location>
</feature>
<dbReference type="RefSeq" id="WP_247417846.1">
    <property type="nucleotide sequence ID" value="NZ_JALLGW010000001.1"/>
</dbReference>
<dbReference type="PANTHER" id="PTHR39165">
    <property type="entry name" value="IG HYPOTHETICAL 17883"/>
    <property type="match status" value="1"/>
</dbReference>
<dbReference type="Pfam" id="PF04306">
    <property type="entry name" value="DUF456"/>
    <property type="match status" value="1"/>
</dbReference>
<keyword evidence="1" id="KW-0812">Transmembrane</keyword>
<keyword evidence="1" id="KW-1133">Transmembrane helix</keyword>
<protein>
    <submittedName>
        <fullName evidence="2">DUF456 family protein</fullName>
    </submittedName>
</protein>
<feature type="transmembrane region" description="Helical" evidence="1">
    <location>
        <begin position="51"/>
        <end position="73"/>
    </location>
</feature>
<dbReference type="AlphaFoldDB" id="A0ABD5RSE3"/>
<dbReference type="EMBL" id="JBHSQH010000001">
    <property type="protein sequence ID" value="MFC5973373.1"/>
    <property type="molecule type" value="Genomic_DNA"/>
</dbReference>